<dbReference type="EMBL" id="MU004202">
    <property type="protein sequence ID" value="KAF2488650.1"/>
    <property type="molecule type" value="Genomic_DNA"/>
</dbReference>
<name>A0A6A6Q8E0_9PEZI</name>
<dbReference type="PANTHER" id="PTHR24148">
    <property type="entry name" value="ANKYRIN REPEAT DOMAIN-CONTAINING PROTEIN 39 HOMOLOG-RELATED"/>
    <property type="match status" value="1"/>
</dbReference>
<dbReference type="Proteomes" id="UP000799750">
    <property type="component" value="Unassembled WGS sequence"/>
</dbReference>
<organism evidence="2 3">
    <name type="scientific">Lophium mytilinum</name>
    <dbReference type="NCBI Taxonomy" id="390894"/>
    <lineage>
        <taxon>Eukaryota</taxon>
        <taxon>Fungi</taxon>
        <taxon>Dikarya</taxon>
        <taxon>Ascomycota</taxon>
        <taxon>Pezizomycotina</taxon>
        <taxon>Dothideomycetes</taxon>
        <taxon>Pleosporomycetidae</taxon>
        <taxon>Mytilinidiales</taxon>
        <taxon>Mytilinidiaceae</taxon>
        <taxon>Lophium</taxon>
    </lineage>
</organism>
<protein>
    <submittedName>
        <fullName evidence="2">HET-domain-containing protein</fullName>
    </submittedName>
</protein>
<evidence type="ECO:0000313" key="3">
    <source>
        <dbReference type="Proteomes" id="UP000799750"/>
    </source>
</evidence>
<reference evidence="2" key="1">
    <citation type="journal article" date="2020" name="Stud. Mycol.">
        <title>101 Dothideomycetes genomes: a test case for predicting lifestyles and emergence of pathogens.</title>
        <authorList>
            <person name="Haridas S."/>
            <person name="Albert R."/>
            <person name="Binder M."/>
            <person name="Bloem J."/>
            <person name="Labutti K."/>
            <person name="Salamov A."/>
            <person name="Andreopoulos B."/>
            <person name="Baker S."/>
            <person name="Barry K."/>
            <person name="Bills G."/>
            <person name="Bluhm B."/>
            <person name="Cannon C."/>
            <person name="Castanera R."/>
            <person name="Culley D."/>
            <person name="Daum C."/>
            <person name="Ezra D."/>
            <person name="Gonzalez J."/>
            <person name="Henrissat B."/>
            <person name="Kuo A."/>
            <person name="Liang C."/>
            <person name="Lipzen A."/>
            <person name="Lutzoni F."/>
            <person name="Magnuson J."/>
            <person name="Mondo S."/>
            <person name="Nolan M."/>
            <person name="Ohm R."/>
            <person name="Pangilinan J."/>
            <person name="Park H.-J."/>
            <person name="Ramirez L."/>
            <person name="Alfaro M."/>
            <person name="Sun H."/>
            <person name="Tritt A."/>
            <person name="Yoshinaga Y."/>
            <person name="Zwiers L.-H."/>
            <person name="Turgeon B."/>
            <person name="Goodwin S."/>
            <person name="Spatafora J."/>
            <person name="Crous P."/>
            <person name="Grigoriev I."/>
        </authorList>
    </citation>
    <scope>NUCLEOTIDE SEQUENCE</scope>
    <source>
        <strain evidence="2">CBS 269.34</strain>
    </source>
</reference>
<gene>
    <name evidence="2" type="ORF">BU16DRAFT_532152</name>
</gene>
<proteinExistence type="predicted"/>
<dbReference type="InterPro" id="IPR052895">
    <property type="entry name" value="HetReg/Transcr_Mod"/>
</dbReference>
<dbReference type="OrthoDB" id="2157530at2759"/>
<evidence type="ECO:0000313" key="2">
    <source>
        <dbReference type="EMBL" id="KAF2488650.1"/>
    </source>
</evidence>
<dbReference type="Pfam" id="PF06985">
    <property type="entry name" value="HET"/>
    <property type="match status" value="1"/>
</dbReference>
<keyword evidence="3" id="KW-1185">Reference proteome</keyword>
<feature type="domain" description="Heterokaryon incompatibility" evidence="1">
    <location>
        <begin position="50"/>
        <end position="215"/>
    </location>
</feature>
<evidence type="ECO:0000259" key="1">
    <source>
        <dbReference type="Pfam" id="PF06985"/>
    </source>
</evidence>
<dbReference type="InterPro" id="IPR010730">
    <property type="entry name" value="HET"/>
</dbReference>
<dbReference type="PANTHER" id="PTHR24148:SF64">
    <property type="entry name" value="HETEROKARYON INCOMPATIBILITY DOMAIN-CONTAINING PROTEIN"/>
    <property type="match status" value="1"/>
</dbReference>
<dbReference type="AlphaFoldDB" id="A0A6A6Q8E0"/>
<dbReference type="Pfam" id="PF26639">
    <property type="entry name" value="Het-6_barrel"/>
    <property type="match status" value="1"/>
</dbReference>
<sequence>MSLPLYEPLTKGQIRLLHLHPKLHKAAQDPTNALLHGTLQTTTLDNAPPYVALSYVWGSSTNLQPLILNNRIIQITPNLATALSHIQNPTSEVVLWIDALCIDQSNTSERSAQVLRMVTIYAAASHTLVWLGQAGEISGLIMDSFEPASRKYIEMGEQPTTIRGSAGVIERTRRMIEQNPEIVEYYKKPSFGTMVDGYRDLVTREWWYRAWVLQEFAVAREVWFQCGRKRVRLDAFEYSMTLVGPLFYGQAHNLVSTHDWLDLKDGQIQAFHKSPIASAANGIFIARHQYKGVMEGYKPRVADLLWRFNVLSILDVRLRATDPKDKVYALLGLASDFEALGIVPDYKKSVEEVYTETVTKLLKQGHVSYLQLCKYNPHSALPSWVPDLREDIPVSPNESSSTNKPFRAGHKPNWTAFPRALPSDPRVLAIEGCRIGTVKETGDVLSRTETDPVPSLAACHQFIVQIDTYLRQTASLDICPYGASSKDIDQFEPDWFEPAQYRIPVADKEESPETGNVTRATGQSEILLESLIAVIRAYYNAMDAVANGSTTGAASFAMALKSNMGQFNNYMGMLAHNAGRRPFITENGYVGVGPKDLKSGDEAVVVLGAAVPYVLRMERNGRRVLLGDAYVHGVMDGEILEGDSVVEVFELV</sequence>
<accession>A0A6A6Q8E0</accession>